<feature type="signal peptide" evidence="1">
    <location>
        <begin position="1"/>
        <end position="22"/>
    </location>
</feature>
<dbReference type="AlphaFoldDB" id="A0A518AJH7"/>
<dbReference type="InterPro" id="IPR011050">
    <property type="entry name" value="Pectin_lyase_fold/virulence"/>
</dbReference>
<dbReference type="RefSeq" id="WP_197528927.1">
    <property type="nucleotide sequence ID" value="NZ_CP036278.1"/>
</dbReference>
<sequence precursor="true">MRIALLTCCWMILVGATSVAPAKTLYVNNQMGSDTASGLTAEPQIDNGPLKTIEAALILADKADRIVIANTGVPYHEAISLSKPNHSGYRNKPLVIEGNGAVLDGTVGHELGAWKHVQGNVFAMQPRRITYQQLFDGALPLQRVELLSTDELANLQPKTWGLLDGKIYFCTEEQKIPADYELRHAGLQTGITLYMVRHVRIENLVVQGFQQDGVNAHELVQDCELVDIDLRANGRAGLSVGGVSRVSVSQGNFYDNGRVQVRTEGLGELELAASEVDDSTAPAYRTKGRKLLVDGQPISAP</sequence>
<feature type="chain" id="PRO_5022060502" description="Right handed beta helix domain-containing protein" evidence="1">
    <location>
        <begin position="23"/>
        <end position="301"/>
    </location>
</feature>
<evidence type="ECO:0008006" key="4">
    <source>
        <dbReference type="Google" id="ProtNLM"/>
    </source>
</evidence>
<evidence type="ECO:0000313" key="2">
    <source>
        <dbReference type="EMBL" id="QDU54888.1"/>
    </source>
</evidence>
<accession>A0A518AJH7</accession>
<organism evidence="2 3">
    <name type="scientific">Aeoliella mucimassa</name>
    <dbReference type="NCBI Taxonomy" id="2527972"/>
    <lineage>
        <taxon>Bacteria</taxon>
        <taxon>Pseudomonadati</taxon>
        <taxon>Planctomycetota</taxon>
        <taxon>Planctomycetia</taxon>
        <taxon>Pirellulales</taxon>
        <taxon>Lacipirellulaceae</taxon>
        <taxon>Aeoliella</taxon>
    </lineage>
</organism>
<reference evidence="2 3" key="1">
    <citation type="submission" date="2019-02" db="EMBL/GenBank/DDBJ databases">
        <title>Deep-cultivation of Planctomycetes and their phenomic and genomic characterization uncovers novel biology.</title>
        <authorList>
            <person name="Wiegand S."/>
            <person name="Jogler M."/>
            <person name="Boedeker C."/>
            <person name="Pinto D."/>
            <person name="Vollmers J."/>
            <person name="Rivas-Marin E."/>
            <person name="Kohn T."/>
            <person name="Peeters S.H."/>
            <person name="Heuer A."/>
            <person name="Rast P."/>
            <person name="Oberbeckmann S."/>
            <person name="Bunk B."/>
            <person name="Jeske O."/>
            <person name="Meyerdierks A."/>
            <person name="Storesund J.E."/>
            <person name="Kallscheuer N."/>
            <person name="Luecker S."/>
            <person name="Lage O.M."/>
            <person name="Pohl T."/>
            <person name="Merkel B.J."/>
            <person name="Hornburger P."/>
            <person name="Mueller R.-W."/>
            <person name="Bruemmer F."/>
            <person name="Labrenz M."/>
            <person name="Spormann A.M."/>
            <person name="Op den Camp H."/>
            <person name="Overmann J."/>
            <person name="Amann R."/>
            <person name="Jetten M.S.M."/>
            <person name="Mascher T."/>
            <person name="Medema M.H."/>
            <person name="Devos D.P."/>
            <person name="Kaster A.-K."/>
            <person name="Ovreas L."/>
            <person name="Rohde M."/>
            <person name="Galperin M.Y."/>
            <person name="Jogler C."/>
        </authorList>
    </citation>
    <scope>NUCLEOTIDE SEQUENCE [LARGE SCALE GENOMIC DNA]</scope>
    <source>
        <strain evidence="2 3">Pan181</strain>
    </source>
</reference>
<dbReference type="KEGG" id="amuc:Pan181_10720"/>
<evidence type="ECO:0000313" key="3">
    <source>
        <dbReference type="Proteomes" id="UP000315750"/>
    </source>
</evidence>
<name>A0A518AJH7_9BACT</name>
<protein>
    <recommendedName>
        <fullName evidence="4">Right handed beta helix domain-containing protein</fullName>
    </recommendedName>
</protein>
<proteinExistence type="predicted"/>
<dbReference type="SUPFAM" id="SSF51126">
    <property type="entry name" value="Pectin lyase-like"/>
    <property type="match status" value="1"/>
</dbReference>
<keyword evidence="1" id="KW-0732">Signal</keyword>
<gene>
    <name evidence="2" type="ORF">Pan181_10720</name>
</gene>
<keyword evidence="3" id="KW-1185">Reference proteome</keyword>
<dbReference type="Gene3D" id="2.160.20.10">
    <property type="entry name" value="Single-stranded right-handed beta-helix, Pectin lyase-like"/>
    <property type="match status" value="2"/>
</dbReference>
<dbReference type="InterPro" id="IPR012334">
    <property type="entry name" value="Pectin_lyas_fold"/>
</dbReference>
<dbReference type="EMBL" id="CP036278">
    <property type="protein sequence ID" value="QDU54888.1"/>
    <property type="molecule type" value="Genomic_DNA"/>
</dbReference>
<evidence type="ECO:0000256" key="1">
    <source>
        <dbReference type="SAM" id="SignalP"/>
    </source>
</evidence>
<dbReference type="Proteomes" id="UP000315750">
    <property type="component" value="Chromosome"/>
</dbReference>